<accession>A0ABS4H1W2</accession>
<gene>
    <name evidence="4" type="ORF">J2Z20_001374</name>
</gene>
<keyword evidence="5" id="KW-1185">Reference proteome</keyword>
<organism evidence="4 5">
    <name type="scientific">Paenibacillus sediminis</name>
    <dbReference type="NCBI Taxonomy" id="664909"/>
    <lineage>
        <taxon>Bacteria</taxon>
        <taxon>Bacillati</taxon>
        <taxon>Bacillota</taxon>
        <taxon>Bacilli</taxon>
        <taxon>Bacillales</taxon>
        <taxon>Paenibacillaceae</taxon>
        <taxon>Paenibacillus</taxon>
    </lineage>
</organism>
<dbReference type="SUPFAM" id="SSF53613">
    <property type="entry name" value="Ribokinase-like"/>
    <property type="match status" value="1"/>
</dbReference>
<dbReference type="Pfam" id="PF00294">
    <property type="entry name" value="PfkB"/>
    <property type="match status" value="1"/>
</dbReference>
<feature type="domain" description="Carbohydrate kinase PfkB" evidence="3">
    <location>
        <begin position="3"/>
        <end position="53"/>
    </location>
</feature>
<dbReference type="Gene3D" id="3.40.1190.20">
    <property type="match status" value="1"/>
</dbReference>
<dbReference type="Proteomes" id="UP001519273">
    <property type="component" value="Unassembled WGS sequence"/>
</dbReference>
<evidence type="ECO:0000256" key="2">
    <source>
        <dbReference type="ARBA" id="ARBA00022777"/>
    </source>
</evidence>
<evidence type="ECO:0000256" key="1">
    <source>
        <dbReference type="ARBA" id="ARBA00022679"/>
    </source>
</evidence>
<evidence type="ECO:0000313" key="5">
    <source>
        <dbReference type="Proteomes" id="UP001519273"/>
    </source>
</evidence>
<dbReference type="GO" id="GO:0016301">
    <property type="term" value="F:kinase activity"/>
    <property type="evidence" value="ECO:0007669"/>
    <property type="project" value="UniProtKB-KW"/>
</dbReference>
<dbReference type="RefSeq" id="WP_342454271.1">
    <property type="nucleotide sequence ID" value="NZ_CBCRVE010000002.1"/>
</dbReference>
<reference evidence="4 5" key="1">
    <citation type="submission" date="2021-03" db="EMBL/GenBank/DDBJ databases">
        <title>Genomic Encyclopedia of Type Strains, Phase IV (KMG-IV): sequencing the most valuable type-strain genomes for metagenomic binning, comparative biology and taxonomic classification.</title>
        <authorList>
            <person name="Goeker M."/>
        </authorList>
    </citation>
    <scope>NUCLEOTIDE SEQUENCE [LARGE SCALE GENOMIC DNA]</scope>
    <source>
        <strain evidence="4 5">DSM 23491</strain>
    </source>
</reference>
<keyword evidence="2 4" id="KW-0418">Kinase</keyword>
<protein>
    <submittedName>
        <fullName evidence="4">Sugar/nucleoside kinase (Ribokinase family)</fullName>
    </submittedName>
</protein>
<dbReference type="PANTHER" id="PTHR10584:SF166">
    <property type="entry name" value="RIBOKINASE"/>
    <property type="match status" value="1"/>
</dbReference>
<dbReference type="EMBL" id="JAGGKP010000001">
    <property type="protein sequence ID" value="MBP1936513.1"/>
    <property type="molecule type" value="Genomic_DNA"/>
</dbReference>
<dbReference type="PANTHER" id="PTHR10584">
    <property type="entry name" value="SUGAR KINASE"/>
    <property type="match status" value="1"/>
</dbReference>
<dbReference type="InterPro" id="IPR011611">
    <property type="entry name" value="PfkB_dom"/>
</dbReference>
<name>A0ABS4H1W2_9BACL</name>
<dbReference type="PROSITE" id="PS00584">
    <property type="entry name" value="PFKB_KINASES_2"/>
    <property type="match status" value="1"/>
</dbReference>
<evidence type="ECO:0000313" key="4">
    <source>
        <dbReference type="EMBL" id="MBP1936513.1"/>
    </source>
</evidence>
<keyword evidence="1" id="KW-0808">Transferase</keyword>
<dbReference type="InterPro" id="IPR029056">
    <property type="entry name" value="Ribokinase-like"/>
</dbReference>
<evidence type="ECO:0000259" key="3">
    <source>
        <dbReference type="Pfam" id="PF00294"/>
    </source>
</evidence>
<sequence length="67" mass="6916">MPVVDTTGAGDCYNAALAFSIASSEELEESALFAAQVSALAVTKFGAQTGMPTMEEVISFRAALRGN</sequence>
<comment type="caution">
    <text evidence="4">The sequence shown here is derived from an EMBL/GenBank/DDBJ whole genome shotgun (WGS) entry which is preliminary data.</text>
</comment>
<dbReference type="InterPro" id="IPR002173">
    <property type="entry name" value="Carboh/pur_kinase_PfkB_CS"/>
</dbReference>
<proteinExistence type="predicted"/>